<keyword evidence="1" id="KW-0732">Signal</keyword>
<evidence type="ECO:0000259" key="2">
    <source>
        <dbReference type="Pfam" id="PF00144"/>
    </source>
</evidence>
<dbReference type="SUPFAM" id="SSF56601">
    <property type="entry name" value="beta-lactamase/transpeptidase-like"/>
    <property type="match status" value="1"/>
</dbReference>
<feature type="signal peptide" evidence="1">
    <location>
        <begin position="1"/>
        <end position="21"/>
    </location>
</feature>
<organism evidence="3 4">
    <name type="scientific">Duganella fentianensis</name>
    <dbReference type="NCBI Taxonomy" id="2692177"/>
    <lineage>
        <taxon>Bacteria</taxon>
        <taxon>Pseudomonadati</taxon>
        <taxon>Pseudomonadota</taxon>
        <taxon>Betaproteobacteria</taxon>
        <taxon>Burkholderiales</taxon>
        <taxon>Oxalobacteraceae</taxon>
        <taxon>Telluria group</taxon>
        <taxon>Duganella</taxon>
    </lineage>
</organism>
<name>A0A845HTB7_9BURK</name>
<dbReference type="InterPro" id="IPR050491">
    <property type="entry name" value="AmpC-like"/>
</dbReference>
<dbReference type="Pfam" id="PF00144">
    <property type="entry name" value="Beta-lactamase"/>
    <property type="match status" value="1"/>
</dbReference>
<sequence>MELRVLLSALLLASGAGVAQAEPQAPLQEQIQASIQARIARVEQGLLLPVAVQGQAAPAMSLQQRMAYWRVPGVSVALINHGAIEWVRAYGVTDAGGQQAVTPETLFQAGSVSKPVTAALVMRLAAAGTIDPDEDVNLRLRGWHVPAGAPVVTARTLLSHTAGMPEYGLTGYASAASIPTLLQVLRGEAPATNPPVTRRSQHDYAYSSLGYVVLQQYLEDATQRPFAALAQTEVLQPLGMHASLFAPSPQPAQAARAAAGHDLDGAVLAGRWRLHPELAPTGLWSTATDLARFALAMQAAAAGQNKQWLAPAAGQAMLTPVSNEYGLGFELDHAGKAPAFHHSGSTIGYKALMFAYTQTGQGAVILTNGDGAWPLIEELMRSIAAEYGWEDYRPVVRAAAPPRTDLFDQFTGQFKVANTTLRITRVGDTLMVAGPPLGPAALELIAAGPYDYFVREKDATLHFDANQGQPVQTLTLLDGRPRAGQRLP</sequence>
<keyword evidence="4" id="KW-1185">Reference proteome</keyword>
<evidence type="ECO:0000256" key="1">
    <source>
        <dbReference type="SAM" id="SignalP"/>
    </source>
</evidence>
<accession>A0A845HTB7</accession>
<dbReference type="Proteomes" id="UP000444316">
    <property type="component" value="Unassembled WGS sequence"/>
</dbReference>
<dbReference type="Gene3D" id="3.40.710.10">
    <property type="entry name" value="DD-peptidase/beta-lactamase superfamily"/>
    <property type="match status" value="1"/>
</dbReference>
<proteinExistence type="predicted"/>
<reference evidence="3" key="1">
    <citation type="submission" date="2019-12" db="EMBL/GenBank/DDBJ databases">
        <title>Novel species isolated from a subtropical stream in China.</title>
        <authorList>
            <person name="Lu H."/>
        </authorList>
    </citation>
    <scope>NUCLEOTIDE SEQUENCE [LARGE SCALE GENOMIC DNA]</scope>
    <source>
        <strain evidence="3">FT93W</strain>
    </source>
</reference>
<dbReference type="InterPro" id="IPR001466">
    <property type="entry name" value="Beta-lactam-related"/>
</dbReference>
<protein>
    <submittedName>
        <fullName evidence="3">Serine hydrolase</fullName>
    </submittedName>
</protein>
<dbReference type="PANTHER" id="PTHR46825">
    <property type="entry name" value="D-ALANYL-D-ALANINE-CARBOXYPEPTIDASE/ENDOPEPTIDASE AMPH"/>
    <property type="match status" value="1"/>
</dbReference>
<dbReference type="AlphaFoldDB" id="A0A845HTB7"/>
<evidence type="ECO:0000313" key="3">
    <source>
        <dbReference type="EMBL" id="MYN44684.1"/>
    </source>
</evidence>
<dbReference type="PANTHER" id="PTHR46825:SF12">
    <property type="entry name" value="PENICILLIN-BINDING PROTEIN 4"/>
    <property type="match status" value="1"/>
</dbReference>
<dbReference type="RefSeq" id="WP_161034300.1">
    <property type="nucleotide sequence ID" value="NZ_WWCL01000001.1"/>
</dbReference>
<comment type="caution">
    <text evidence="3">The sequence shown here is derived from an EMBL/GenBank/DDBJ whole genome shotgun (WGS) entry which is preliminary data.</text>
</comment>
<dbReference type="EMBL" id="WWCL01000001">
    <property type="protein sequence ID" value="MYN44684.1"/>
    <property type="molecule type" value="Genomic_DNA"/>
</dbReference>
<keyword evidence="3" id="KW-0378">Hydrolase</keyword>
<dbReference type="GO" id="GO:0016787">
    <property type="term" value="F:hydrolase activity"/>
    <property type="evidence" value="ECO:0007669"/>
    <property type="project" value="UniProtKB-KW"/>
</dbReference>
<dbReference type="InterPro" id="IPR012338">
    <property type="entry name" value="Beta-lactam/transpept-like"/>
</dbReference>
<evidence type="ECO:0000313" key="4">
    <source>
        <dbReference type="Proteomes" id="UP000444316"/>
    </source>
</evidence>
<gene>
    <name evidence="3" type="ORF">GTP23_06290</name>
</gene>
<feature type="domain" description="Beta-lactamase-related" evidence="2">
    <location>
        <begin position="63"/>
        <end position="371"/>
    </location>
</feature>
<feature type="chain" id="PRO_5032302590" evidence="1">
    <location>
        <begin position="22"/>
        <end position="488"/>
    </location>
</feature>